<dbReference type="Pfam" id="PF10324">
    <property type="entry name" value="7TM_GPCR_Srw"/>
    <property type="match status" value="1"/>
</dbReference>
<dbReference type="PANTHER" id="PTHR47023:SF1">
    <property type="entry name" value="SEX PEPTIDE RECEPTOR"/>
    <property type="match status" value="1"/>
</dbReference>
<dbReference type="OrthoDB" id="6057861at2759"/>
<feature type="transmembrane region" description="Helical" evidence="5">
    <location>
        <begin position="167"/>
        <end position="187"/>
    </location>
</feature>
<dbReference type="GO" id="GO:0016020">
    <property type="term" value="C:membrane"/>
    <property type="evidence" value="ECO:0007669"/>
    <property type="project" value="UniProtKB-SubCell"/>
</dbReference>
<evidence type="ECO:0000313" key="8">
    <source>
        <dbReference type="Proteomes" id="UP000507470"/>
    </source>
</evidence>
<proteinExistence type="predicted"/>
<keyword evidence="2 5" id="KW-0812">Transmembrane</keyword>
<dbReference type="SUPFAM" id="SSF81321">
    <property type="entry name" value="Family A G protein-coupled receptor-like"/>
    <property type="match status" value="1"/>
</dbReference>
<evidence type="ECO:0000256" key="5">
    <source>
        <dbReference type="SAM" id="Phobius"/>
    </source>
</evidence>
<dbReference type="InterPro" id="IPR019427">
    <property type="entry name" value="7TM_GPCR_serpentine_rcpt_Srw"/>
</dbReference>
<accession>A0A6J8CR85</accession>
<feature type="domain" description="G-protein coupled receptors family 1 profile" evidence="6">
    <location>
        <begin position="61"/>
        <end position="342"/>
    </location>
</feature>
<dbReference type="PRINTS" id="PR00237">
    <property type="entry name" value="GPCRRHODOPSN"/>
</dbReference>
<evidence type="ECO:0000256" key="1">
    <source>
        <dbReference type="ARBA" id="ARBA00004370"/>
    </source>
</evidence>
<dbReference type="InterPro" id="IPR053071">
    <property type="entry name" value="GPCR1-related_rcpt"/>
</dbReference>
<dbReference type="AlphaFoldDB" id="A0A6J8CR85"/>
<keyword evidence="4 5" id="KW-0472">Membrane</keyword>
<dbReference type="EMBL" id="CACVKT020005775">
    <property type="protein sequence ID" value="CAC5397807.1"/>
    <property type="molecule type" value="Genomic_DNA"/>
</dbReference>
<keyword evidence="8" id="KW-1185">Reference proteome</keyword>
<dbReference type="PANTHER" id="PTHR47023">
    <property type="entry name" value="SEX PEPTIDE RECEPTOR"/>
    <property type="match status" value="1"/>
</dbReference>
<feature type="transmembrane region" description="Helical" evidence="5">
    <location>
        <begin position="126"/>
        <end position="155"/>
    </location>
</feature>
<reference evidence="7 8" key="1">
    <citation type="submission" date="2020-06" db="EMBL/GenBank/DDBJ databases">
        <authorList>
            <person name="Li R."/>
            <person name="Bekaert M."/>
        </authorList>
    </citation>
    <scope>NUCLEOTIDE SEQUENCE [LARGE SCALE GENOMIC DNA]</scope>
    <source>
        <strain evidence="8">wild</strain>
    </source>
</reference>
<protein>
    <recommendedName>
        <fullName evidence="6">G-protein coupled receptors family 1 profile domain-containing protein</fullName>
    </recommendedName>
</protein>
<feature type="transmembrane region" description="Helical" evidence="5">
    <location>
        <begin position="231"/>
        <end position="251"/>
    </location>
</feature>
<dbReference type="PROSITE" id="PS50262">
    <property type="entry name" value="G_PROTEIN_RECEP_F1_2"/>
    <property type="match status" value="1"/>
</dbReference>
<dbReference type="Proteomes" id="UP000507470">
    <property type="component" value="Unassembled WGS sequence"/>
</dbReference>
<sequence>MMKKNNLFFYSSNLSNLFYINGDNDSEYHPQLCFTYNKSGYLSNPIYGYVIPTIALVLLVLNSLAIIVFMTTNRKSPTNILLTALSLSDSLGVLIISPTFILVYGFENNFKVMKYPFCIFYDLSSYYSASMFHCISKWLTAILAIHRLIVVTMLFSGRRIATMKNSILGIVFIVIFSASINIIPTLHSKIYNSITLYNTEDNEFIGDICVCSGRDTTEKENLVVTWMKDTIGTILSCCILTVVTVLLIFKLKEAKKEMLRLQTEETASKRRKFRYIERTNKTIIIILVCFLATELPFAVVFTWIIVEPDPTTSDLDIESRFLSATILNLIVYMGFLSNFFIFMTMSSSFRQRLREILRLPTKKNSATKTLELMHVQQHHCSDYCADSFHHSRIIYNTGKICVIHSTSKILRKISFKEKNLKKKWEEIQID</sequence>
<dbReference type="InterPro" id="IPR000276">
    <property type="entry name" value="GPCR_Rhodpsn"/>
</dbReference>
<dbReference type="CDD" id="cd14978">
    <property type="entry name" value="7tmA_FMRFamide_R-like"/>
    <property type="match status" value="1"/>
</dbReference>
<dbReference type="Gene3D" id="1.20.1070.10">
    <property type="entry name" value="Rhodopsin 7-helix transmembrane proteins"/>
    <property type="match status" value="1"/>
</dbReference>
<evidence type="ECO:0000256" key="3">
    <source>
        <dbReference type="ARBA" id="ARBA00022989"/>
    </source>
</evidence>
<comment type="subcellular location">
    <subcellularLocation>
        <location evidence="1">Membrane</location>
    </subcellularLocation>
</comment>
<feature type="transmembrane region" description="Helical" evidence="5">
    <location>
        <begin position="81"/>
        <end position="106"/>
    </location>
</feature>
<feature type="transmembrane region" description="Helical" evidence="5">
    <location>
        <begin position="282"/>
        <end position="306"/>
    </location>
</feature>
<organism evidence="7 8">
    <name type="scientific">Mytilus coruscus</name>
    <name type="common">Sea mussel</name>
    <dbReference type="NCBI Taxonomy" id="42192"/>
    <lineage>
        <taxon>Eukaryota</taxon>
        <taxon>Metazoa</taxon>
        <taxon>Spiralia</taxon>
        <taxon>Lophotrochozoa</taxon>
        <taxon>Mollusca</taxon>
        <taxon>Bivalvia</taxon>
        <taxon>Autobranchia</taxon>
        <taxon>Pteriomorphia</taxon>
        <taxon>Mytilida</taxon>
        <taxon>Mytiloidea</taxon>
        <taxon>Mytilidae</taxon>
        <taxon>Mytilinae</taxon>
        <taxon>Mytilus</taxon>
    </lineage>
</organism>
<evidence type="ECO:0000313" key="7">
    <source>
        <dbReference type="EMBL" id="CAC5397807.1"/>
    </source>
</evidence>
<feature type="transmembrane region" description="Helical" evidence="5">
    <location>
        <begin position="326"/>
        <end position="345"/>
    </location>
</feature>
<dbReference type="GO" id="GO:0008528">
    <property type="term" value="F:G protein-coupled peptide receptor activity"/>
    <property type="evidence" value="ECO:0007669"/>
    <property type="project" value="InterPro"/>
</dbReference>
<dbReference type="SMART" id="SM01381">
    <property type="entry name" value="7TM_GPCR_Srsx"/>
    <property type="match status" value="1"/>
</dbReference>
<evidence type="ECO:0000256" key="4">
    <source>
        <dbReference type="ARBA" id="ARBA00023136"/>
    </source>
</evidence>
<name>A0A6J8CR85_MYTCO</name>
<dbReference type="InterPro" id="IPR017452">
    <property type="entry name" value="GPCR_Rhodpsn_7TM"/>
</dbReference>
<feature type="transmembrane region" description="Helical" evidence="5">
    <location>
        <begin position="46"/>
        <end position="69"/>
    </location>
</feature>
<evidence type="ECO:0000259" key="6">
    <source>
        <dbReference type="PROSITE" id="PS50262"/>
    </source>
</evidence>
<gene>
    <name evidence="7" type="ORF">MCOR_32220</name>
</gene>
<evidence type="ECO:0000256" key="2">
    <source>
        <dbReference type="ARBA" id="ARBA00022692"/>
    </source>
</evidence>
<keyword evidence="3 5" id="KW-1133">Transmembrane helix</keyword>